<dbReference type="GO" id="GO:0043565">
    <property type="term" value="F:sequence-specific DNA binding"/>
    <property type="evidence" value="ECO:0007669"/>
    <property type="project" value="InterPro"/>
</dbReference>
<feature type="domain" description="HTH asnC-type" evidence="1">
    <location>
        <begin position="1"/>
        <end position="60"/>
    </location>
</feature>
<reference evidence="2" key="1">
    <citation type="submission" date="2015-09" db="EMBL/GenBank/DDBJ databases">
        <authorList>
            <consortium name="Pathogen Informatics"/>
        </authorList>
    </citation>
    <scope>NUCLEOTIDE SEQUENCE</scope>
    <source>
        <strain evidence="2">2789STDY5834896</strain>
    </source>
</reference>
<dbReference type="Gene3D" id="3.40.1190.20">
    <property type="match status" value="1"/>
</dbReference>
<sequence>MTDRETEILHIIEKDPTISQNQIADMLGITRSSVSVYINNMTKKGILRGRGYIIARERYPLVVGAVNMDIIATPQPQDLAEPLCAGRIFEDSRVAVRYGGCAKNVSELLVRLGCAPRMIAAIAGDIFGRSILQECRDQGIVTDSSLVLEGASTSLIVEVQDPGGQQVLTGLRSRNIAQQITPGFLRQQAPVLSQAAQIVIEDKLSAETLSYLTAAWGDRPLFLHATSYSRTGVYIGLLDRFHTVLIPPEIACIAAGAERTDGSDLGAVRELARQLMQMGARRVVLPLPDGTLCLADGAGCTVYAPAVGRTAGYTFYRDAVMAGLVYSCDRGLDERETLRFLAACREAALQSGGGESFCLPLVKQQLEKGGGRFFQTAWA</sequence>
<organism evidence="2">
    <name type="scientific">uncultured Anaerotruncus sp</name>
    <dbReference type="NCBI Taxonomy" id="905011"/>
    <lineage>
        <taxon>Bacteria</taxon>
        <taxon>Bacillati</taxon>
        <taxon>Bacillota</taxon>
        <taxon>Clostridia</taxon>
        <taxon>Eubacteriales</taxon>
        <taxon>Oscillospiraceae</taxon>
        <taxon>Anaerotruncus</taxon>
        <taxon>environmental samples</taxon>
    </lineage>
</organism>
<evidence type="ECO:0000313" key="2">
    <source>
        <dbReference type="EMBL" id="SCJ69583.1"/>
    </source>
</evidence>
<dbReference type="EMBL" id="FMHG01000001">
    <property type="protein sequence ID" value="SCJ69583.1"/>
    <property type="molecule type" value="Genomic_DNA"/>
</dbReference>
<dbReference type="Gene3D" id="1.10.10.10">
    <property type="entry name" value="Winged helix-like DNA-binding domain superfamily/Winged helix DNA-binding domain"/>
    <property type="match status" value="1"/>
</dbReference>
<proteinExistence type="predicted"/>
<dbReference type="PROSITE" id="PS50956">
    <property type="entry name" value="HTH_ASNC_2"/>
    <property type="match status" value="1"/>
</dbReference>
<dbReference type="EC" id="2.7.1.83" evidence="2"/>
<dbReference type="InterPro" id="IPR000485">
    <property type="entry name" value="AsnC-type_HTH_dom"/>
</dbReference>
<name>A0A1C6IJ06_9FIRM</name>
<dbReference type="Pfam" id="PF13412">
    <property type="entry name" value="HTH_24"/>
    <property type="match status" value="1"/>
</dbReference>
<gene>
    <name evidence="2" type="primary">psuK_4</name>
    <name evidence="2" type="ORF">SAMEA3545359_01469</name>
</gene>
<dbReference type="InterPro" id="IPR011611">
    <property type="entry name" value="PfkB_dom"/>
</dbReference>
<dbReference type="AlphaFoldDB" id="A0A1C6IJ06"/>
<dbReference type="InterPro" id="IPR029056">
    <property type="entry name" value="Ribokinase-like"/>
</dbReference>
<dbReference type="SUPFAM" id="SSF53613">
    <property type="entry name" value="Ribokinase-like"/>
    <property type="match status" value="1"/>
</dbReference>
<dbReference type="GO" id="GO:0006355">
    <property type="term" value="P:regulation of DNA-templated transcription"/>
    <property type="evidence" value="ECO:0007669"/>
    <property type="project" value="InterPro"/>
</dbReference>
<dbReference type="SMART" id="SM00419">
    <property type="entry name" value="HTH_CRP"/>
    <property type="match status" value="1"/>
</dbReference>
<dbReference type="InterPro" id="IPR036388">
    <property type="entry name" value="WH-like_DNA-bd_sf"/>
</dbReference>
<evidence type="ECO:0000259" key="1">
    <source>
        <dbReference type="PROSITE" id="PS50956"/>
    </source>
</evidence>
<protein>
    <submittedName>
        <fullName evidence="2">Pseudouridine kinase</fullName>
        <ecNumber evidence="2">2.7.1.83</ecNumber>
    </submittedName>
</protein>
<dbReference type="GO" id="GO:0050225">
    <property type="term" value="F:pseudouridine kinase activity"/>
    <property type="evidence" value="ECO:0007669"/>
    <property type="project" value="UniProtKB-EC"/>
</dbReference>
<accession>A0A1C6IJ06</accession>
<dbReference type="SUPFAM" id="SSF46785">
    <property type="entry name" value="Winged helix' DNA-binding domain"/>
    <property type="match status" value="1"/>
</dbReference>
<dbReference type="Pfam" id="PF00294">
    <property type="entry name" value="PfkB"/>
    <property type="match status" value="1"/>
</dbReference>
<dbReference type="InterPro" id="IPR036390">
    <property type="entry name" value="WH_DNA-bd_sf"/>
</dbReference>
<keyword evidence="2" id="KW-0418">Kinase</keyword>
<keyword evidence="2" id="KW-0808">Transferase</keyword>
<dbReference type="InterPro" id="IPR012318">
    <property type="entry name" value="HTH_CRP"/>
</dbReference>